<protein>
    <submittedName>
        <fullName evidence="4">Glycosyltransferase family 92 protein</fullName>
    </submittedName>
</protein>
<sequence length="411" mass="47626">MTRLYIKLFLFIVLVFLFTIVFLFNQFQAYPAEVDYFDDHHIDAAFDSRHRAKHLNIVPHPSTRLSHLSVSLSSDSLSQKIRSPNRGAAIRANRHRKKQQPRTQLEQPLEPGEFRSRKPNVPPRLLTSFVDKRNGNMDYACIRAGVVKYAYREARYWCKLDLVSDGGDKQIQIEASLYELAENHSQLYGTFILSCCCCSSNARVYSRSNTSSSDQHHPAGNSDLDLDKIYEWTLTDGIHESRIPITYRIPAQTPIGTYSVEYAVCVPYLFGTVYSKERLVELLELVEYTPPVEDIWYHGQLITITDCLYRNETLITVNNVKSQPRLDNRFTKCVLRPEMVFEQGIHHTSRVIQDHYKMPYMSPDDAILHHYKKDIANITSITSITSNHAQRFSARLNRTYQRTLQKIDQIN</sequence>
<dbReference type="EMBL" id="UYRR01031450">
    <property type="protein sequence ID" value="VDK50184.1"/>
    <property type="molecule type" value="Genomic_DNA"/>
</dbReference>
<name>A0A0M3K068_ANISI</name>
<proteinExistence type="predicted"/>
<dbReference type="OrthoDB" id="2526284at2759"/>
<evidence type="ECO:0000313" key="2">
    <source>
        <dbReference type="EMBL" id="VDK50184.1"/>
    </source>
</evidence>
<accession>A0A0M3K068</accession>
<evidence type="ECO:0000313" key="3">
    <source>
        <dbReference type="Proteomes" id="UP000267096"/>
    </source>
</evidence>
<reference evidence="2 3" key="2">
    <citation type="submission" date="2018-11" db="EMBL/GenBank/DDBJ databases">
        <authorList>
            <consortium name="Pathogen Informatics"/>
        </authorList>
    </citation>
    <scope>NUCLEOTIDE SEQUENCE [LARGE SCALE GENOMIC DNA]</scope>
</reference>
<dbReference type="WBParaSite" id="ASIM_0001419501-mRNA-1">
    <property type="protein sequence ID" value="ASIM_0001419501-mRNA-1"/>
    <property type="gene ID" value="ASIM_0001419501"/>
</dbReference>
<keyword evidence="3" id="KW-1185">Reference proteome</keyword>
<reference evidence="4" key="1">
    <citation type="submission" date="2017-02" db="UniProtKB">
        <authorList>
            <consortium name="WormBaseParasite"/>
        </authorList>
    </citation>
    <scope>IDENTIFICATION</scope>
</reference>
<dbReference type="AlphaFoldDB" id="A0A0M3K068"/>
<dbReference type="Proteomes" id="UP000267096">
    <property type="component" value="Unassembled WGS sequence"/>
</dbReference>
<organism evidence="4">
    <name type="scientific">Anisakis simplex</name>
    <name type="common">Herring worm</name>
    <dbReference type="NCBI Taxonomy" id="6269"/>
    <lineage>
        <taxon>Eukaryota</taxon>
        <taxon>Metazoa</taxon>
        <taxon>Ecdysozoa</taxon>
        <taxon>Nematoda</taxon>
        <taxon>Chromadorea</taxon>
        <taxon>Rhabditida</taxon>
        <taxon>Spirurina</taxon>
        <taxon>Ascaridomorpha</taxon>
        <taxon>Ascaridoidea</taxon>
        <taxon>Anisakidae</taxon>
        <taxon>Anisakis</taxon>
        <taxon>Anisakis simplex complex</taxon>
    </lineage>
</organism>
<evidence type="ECO:0000313" key="4">
    <source>
        <dbReference type="WBParaSite" id="ASIM_0001419501-mRNA-1"/>
    </source>
</evidence>
<feature type="region of interest" description="Disordered" evidence="1">
    <location>
        <begin position="76"/>
        <end position="119"/>
    </location>
</feature>
<evidence type="ECO:0000256" key="1">
    <source>
        <dbReference type="SAM" id="MobiDB-lite"/>
    </source>
</evidence>
<gene>
    <name evidence="2" type="ORF">ASIM_LOCUS13623</name>
</gene>